<protein>
    <submittedName>
        <fullName evidence="1">Uncharacterized protein</fullName>
    </submittedName>
</protein>
<dbReference type="RefSeq" id="WP_419194367.1">
    <property type="nucleotide sequence ID" value="NZ_SJPJ01000001.1"/>
</dbReference>
<keyword evidence="2" id="KW-1185">Reference proteome</keyword>
<comment type="caution">
    <text evidence="1">The sequence shown here is derived from an EMBL/GenBank/DDBJ whole genome shotgun (WGS) entry which is preliminary data.</text>
</comment>
<name>A0A5C5Z572_9BACT</name>
<reference evidence="1 2" key="1">
    <citation type="submission" date="2019-02" db="EMBL/GenBank/DDBJ databases">
        <title>Deep-cultivation of Planctomycetes and their phenomic and genomic characterization uncovers novel biology.</title>
        <authorList>
            <person name="Wiegand S."/>
            <person name="Jogler M."/>
            <person name="Boedeker C."/>
            <person name="Pinto D."/>
            <person name="Vollmers J."/>
            <person name="Rivas-Marin E."/>
            <person name="Kohn T."/>
            <person name="Peeters S.H."/>
            <person name="Heuer A."/>
            <person name="Rast P."/>
            <person name="Oberbeckmann S."/>
            <person name="Bunk B."/>
            <person name="Jeske O."/>
            <person name="Meyerdierks A."/>
            <person name="Storesund J.E."/>
            <person name="Kallscheuer N."/>
            <person name="Luecker S."/>
            <person name="Lage O.M."/>
            <person name="Pohl T."/>
            <person name="Merkel B.J."/>
            <person name="Hornburger P."/>
            <person name="Mueller R.-W."/>
            <person name="Bruemmer F."/>
            <person name="Labrenz M."/>
            <person name="Spormann A.M."/>
            <person name="Op Den Camp H."/>
            <person name="Overmann J."/>
            <person name="Amann R."/>
            <person name="Jetten M.S.M."/>
            <person name="Mascher T."/>
            <person name="Medema M.H."/>
            <person name="Devos D.P."/>
            <person name="Kaster A.-K."/>
            <person name="Ovreas L."/>
            <person name="Rohde M."/>
            <person name="Galperin M.Y."/>
            <person name="Jogler C."/>
        </authorList>
    </citation>
    <scope>NUCLEOTIDE SEQUENCE [LARGE SCALE GENOMIC DNA]</scope>
    <source>
        <strain evidence="1 2">CA13</strain>
    </source>
</reference>
<evidence type="ECO:0000313" key="2">
    <source>
        <dbReference type="Proteomes" id="UP000315010"/>
    </source>
</evidence>
<proteinExistence type="predicted"/>
<accession>A0A5C5Z572</accession>
<sequence length="137" mass="15050">MNQDDCLERLGLTPPPNSATEIRRILAAQTDLESKSQGDGDQELIKLTCVQLFALGDIADSLVIWNAKQCSFDMSCSIDVQLLCGAGVDETLVYLDDLGTDPASAAATYIRECITTGDFNDFTPPDWLADYRRYYGV</sequence>
<gene>
    <name evidence="1" type="ORF">CA13_31660</name>
</gene>
<dbReference type="Proteomes" id="UP000315010">
    <property type="component" value="Unassembled WGS sequence"/>
</dbReference>
<organism evidence="1 2">
    <name type="scientific">Novipirellula herctigrandis</name>
    <dbReference type="NCBI Taxonomy" id="2527986"/>
    <lineage>
        <taxon>Bacteria</taxon>
        <taxon>Pseudomonadati</taxon>
        <taxon>Planctomycetota</taxon>
        <taxon>Planctomycetia</taxon>
        <taxon>Pirellulales</taxon>
        <taxon>Pirellulaceae</taxon>
        <taxon>Novipirellula</taxon>
    </lineage>
</organism>
<dbReference type="EMBL" id="SJPJ01000001">
    <property type="protein sequence ID" value="TWT81713.1"/>
    <property type="molecule type" value="Genomic_DNA"/>
</dbReference>
<dbReference type="AlphaFoldDB" id="A0A5C5Z572"/>
<evidence type="ECO:0000313" key="1">
    <source>
        <dbReference type="EMBL" id="TWT81713.1"/>
    </source>
</evidence>